<reference evidence="1" key="1">
    <citation type="submission" date="2022-12" db="EMBL/GenBank/DDBJ databases">
        <title>Genome Sequence of Lasiodiplodia mahajangana.</title>
        <authorList>
            <person name="Buettner E."/>
        </authorList>
    </citation>
    <scope>NUCLEOTIDE SEQUENCE</scope>
    <source>
        <strain evidence="1">VT137</strain>
    </source>
</reference>
<gene>
    <name evidence="1" type="ORF">O1611_g807</name>
</gene>
<protein>
    <submittedName>
        <fullName evidence="1">Uncharacterized protein</fullName>
    </submittedName>
</protein>
<dbReference type="Proteomes" id="UP001153332">
    <property type="component" value="Unassembled WGS sequence"/>
</dbReference>
<accession>A0ACC2JZP2</accession>
<name>A0ACC2JZP2_9PEZI</name>
<keyword evidence="2" id="KW-1185">Reference proteome</keyword>
<evidence type="ECO:0000313" key="1">
    <source>
        <dbReference type="EMBL" id="KAJ8132812.1"/>
    </source>
</evidence>
<proteinExistence type="predicted"/>
<organism evidence="1 2">
    <name type="scientific">Lasiodiplodia mahajangana</name>
    <dbReference type="NCBI Taxonomy" id="1108764"/>
    <lineage>
        <taxon>Eukaryota</taxon>
        <taxon>Fungi</taxon>
        <taxon>Dikarya</taxon>
        <taxon>Ascomycota</taxon>
        <taxon>Pezizomycotina</taxon>
        <taxon>Dothideomycetes</taxon>
        <taxon>Dothideomycetes incertae sedis</taxon>
        <taxon>Botryosphaeriales</taxon>
        <taxon>Botryosphaeriaceae</taxon>
        <taxon>Lasiodiplodia</taxon>
    </lineage>
</organism>
<sequence length="243" mass="26822">MTGVYEPLVEGQMTTLNVLVIGANRGIGLEILKSFKSRLWNVTGTIRPQTTNDPSFEHLRSTGAKILELDYLDEASIKKAAVDYGDESLDILVNVGGLPPSPKPWQEQTNEMMVEKFRVMAVGPFLAIKHFLPKLEKAKNPRVVNISSAFGSLTNTFGTCMAYRAAKSALNQNSVTLAREWEKEGRDVTIVCIEPGFLPTRLTGFNAEDDMKTCISGVTKVIDSITRDQNGAFFKWDGSTIPF</sequence>
<comment type="caution">
    <text evidence="1">The sequence shown here is derived from an EMBL/GenBank/DDBJ whole genome shotgun (WGS) entry which is preliminary data.</text>
</comment>
<dbReference type="EMBL" id="JAPUUL010000080">
    <property type="protein sequence ID" value="KAJ8132812.1"/>
    <property type="molecule type" value="Genomic_DNA"/>
</dbReference>
<evidence type="ECO:0000313" key="2">
    <source>
        <dbReference type="Proteomes" id="UP001153332"/>
    </source>
</evidence>